<organism evidence="1 2">
    <name type="scientific">Acropora cervicornis</name>
    <name type="common">Staghorn coral</name>
    <dbReference type="NCBI Taxonomy" id="6130"/>
    <lineage>
        <taxon>Eukaryota</taxon>
        <taxon>Metazoa</taxon>
        <taxon>Cnidaria</taxon>
        <taxon>Anthozoa</taxon>
        <taxon>Hexacorallia</taxon>
        <taxon>Scleractinia</taxon>
        <taxon>Astrocoeniina</taxon>
        <taxon>Acroporidae</taxon>
        <taxon>Acropora</taxon>
    </lineage>
</organism>
<protein>
    <submittedName>
        <fullName evidence="1">Transmembrane protein KIAA1109</fullName>
    </submittedName>
</protein>
<dbReference type="EMBL" id="JARQWQ010000101">
    <property type="protein sequence ID" value="KAK2551105.1"/>
    <property type="molecule type" value="Genomic_DNA"/>
</dbReference>
<keyword evidence="1" id="KW-0472">Membrane</keyword>
<comment type="caution">
    <text evidence="1">The sequence shown here is derived from an EMBL/GenBank/DDBJ whole genome shotgun (WGS) entry which is preliminary data.</text>
</comment>
<dbReference type="GO" id="GO:0048488">
    <property type="term" value="P:synaptic vesicle endocytosis"/>
    <property type="evidence" value="ECO:0007669"/>
    <property type="project" value="TreeGrafter"/>
</dbReference>
<dbReference type="AlphaFoldDB" id="A0AAD9UVG6"/>
<dbReference type="Proteomes" id="UP001249851">
    <property type="component" value="Unassembled WGS sequence"/>
</dbReference>
<dbReference type="PANTHER" id="PTHR31640:SF1">
    <property type="entry name" value="BRIDGE-LIKE LIPID TRANSFER PROTEIN FAMILY MEMBER 1"/>
    <property type="match status" value="1"/>
</dbReference>
<keyword evidence="1" id="KW-0812">Transmembrane</keyword>
<dbReference type="GO" id="GO:0098793">
    <property type="term" value="C:presynapse"/>
    <property type="evidence" value="ECO:0007669"/>
    <property type="project" value="GOC"/>
</dbReference>
<dbReference type="InterPro" id="IPR033616">
    <property type="entry name" value="BLTP1"/>
</dbReference>
<keyword evidence="2" id="KW-1185">Reference proteome</keyword>
<name>A0AAD9UVG6_ACRCE</name>
<sequence length="131" mass="14762">MEALGNWAQTFAFHVINKENHLEPSSPYVQCIHGKLQNVCDRRNKKRKVSRNLNALSGEAPEGSLSKGTVDKMKDTGQLCIPESDVKYTMTRFSLERINLFLVETGCACNLEVCFSIISKVALLEMFLFDC</sequence>
<evidence type="ECO:0000313" key="2">
    <source>
        <dbReference type="Proteomes" id="UP001249851"/>
    </source>
</evidence>
<gene>
    <name evidence="1" type="ORF">P5673_028031</name>
</gene>
<proteinExistence type="predicted"/>
<dbReference type="PANTHER" id="PTHR31640">
    <property type="entry name" value="TRANSMEMBRANE PROTEIN KIAA1109"/>
    <property type="match status" value="1"/>
</dbReference>
<reference evidence="1" key="2">
    <citation type="journal article" date="2023" name="Science">
        <title>Genomic signatures of disease resistance in endangered staghorn corals.</title>
        <authorList>
            <person name="Vollmer S.V."/>
            <person name="Selwyn J.D."/>
            <person name="Despard B.A."/>
            <person name="Roesel C.L."/>
        </authorList>
    </citation>
    <scope>NUCLEOTIDE SEQUENCE</scope>
    <source>
        <strain evidence="1">K2</strain>
    </source>
</reference>
<accession>A0AAD9UVG6</accession>
<evidence type="ECO:0000313" key="1">
    <source>
        <dbReference type="EMBL" id="KAK2551105.1"/>
    </source>
</evidence>
<reference evidence="1" key="1">
    <citation type="journal article" date="2023" name="G3 (Bethesda)">
        <title>Whole genome assembly and annotation of the endangered Caribbean coral Acropora cervicornis.</title>
        <authorList>
            <person name="Selwyn J.D."/>
            <person name="Vollmer S.V."/>
        </authorList>
    </citation>
    <scope>NUCLEOTIDE SEQUENCE</scope>
    <source>
        <strain evidence="1">K2</strain>
    </source>
</reference>